<keyword evidence="4" id="KW-1185">Reference proteome</keyword>
<dbReference type="InterPro" id="IPR014508">
    <property type="entry name" value="UCP020555_TPR-like"/>
</dbReference>
<dbReference type="RefSeq" id="WP_150001215.1">
    <property type="nucleotide sequence ID" value="NZ_BKCL01000012.1"/>
</dbReference>
<comment type="caution">
    <text evidence="1">The sequence shown here is derived from an EMBL/GenBank/DDBJ whole genome shotgun (WGS) entry which is preliminary data.</text>
</comment>
<evidence type="ECO:0000313" key="2">
    <source>
        <dbReference type="EMBL" id="GER00777.1"/>
    </source>
</evidence>
<gene>
    <name evidence="1" type="ORF">JCM17844_26760</name>
    <name evidence="2" type="ORF">JCM17845_14000</name>
</gene>
<proteinExistence type="predicted"/>
<organism evidence="1 3">
    <name type="scientific">Iodidimonas gelatinilytica</name>
    <dbReference type="NCBI Taxonomy" id="1236966"/>
    <lineage>
        <taxon>Bacteria</taxon>
        <taxon>Pseudomonadati</taxon>
        <taxon>Pseudomonadota</taxon>
        <taxon>Alphaproteobacteria</taxon>
        <taxon>Iodidimonadales</taxon>
        <taxon>Iodidimonadaceae</taxon>
        <taxon>Iodidimonas</taxon>
    </lineage>
</organism>
<dbReference type="Proteomes" id="UP000325187">
    <property type="component" value="Unassembled WGS sequence"/>
</dbReference>
<protein>
    <recommendedName>
        <fullName evidence="5">DUF4810 domain-containing protein</fullName>
    </recommendedName>
</protein>
<evidence type="ECO:0008006" key="5">
    <source>
        <dbReference type="Google" id="ProtNLM"/>
    </source>
</evidence>
<dbReference type="EMBL" id="BKCM01000006">
    <property type="protein sequence ID" value="GER00777.1"/>
    <property type="molecule type" value="Genomic_DNA"/>
</dbReference>
<dbReference type="EMBL" id="BKCL01000012">
    <property type="protein sequence ID" value="GEQ99039.1"/>
    <property type="molecule type" value="Genomic_DNA"/>
</dbReference>
<dbReference type="PROSITE" id="PS51257">
    <property type="entry name" value="PROKAR_LIPOPROTEIN"/>
    <property type="match status" value="1"/>
</dbReference>
<evidence type="ECO:0000313" key="1">
    <source>
        <dbReference type="EMBL" id="GEQ99039.1"/>
    </source>
</evidence>
<dbReference type="AlphaFoldDB" id="A0A5A7MVW8"/>
<accession>A0A5A7MVW8</accession>
<dbReference type="Pfam" id="PF16068">
    <property type="entry name" value="DUF4810"/>
    <property type="match status" value="1"/>
</dbReference>
<evidence type="ECO:0000313" key="4">
    <source>
        <dbReference type="Proteomes" id="UP000325187"/>
    </source>
</evidence>
<reference evidence="3 4" key="1">
    <citation type="submission" date="2019-09" db="EMBL/GenBank/DDBJ databases">
        <title>NBRP : Genome information of microbial organism related human and environment.</title>
        <authorList>
            <person name="Hattori M."/>
            <person name="Oshima K."/>
            <person name="Inaba H."/>
            <person name="Suda W."/>
            <person name="Sakamoto M."/>
            <person name="Iino T."/>
            <person name="Kitahara M."/>
            <person name="Oshida Y."/>
            <person name="Iida T."/>
            <person name="Kudo T."/>
            <person name="Itoh T."/>
            <person name="Ohkuma M."/>
        </authorList>
    </citation>
    <scope>NUCLEOTIDE SEQUENCE [LARGE SCALE GENOMIC DNA]</scope>
    <source>
        <strain evidence="1 3">Hi-2</strain>
        <strain evidence="2 4">Mie-1</strain>
    </source>
</reference>
<sequence length="137" mass="15104">MKRGTTAIAVVMALGLGACASKENSGLYDWNGYQGELLAYYKNPQENQAFSEQLYANIELAEQNDRVPPGMYAEYGYVLLQMGKTDQALAYFAKERDRWPESAYLMTKVIDRLGGAIASLDENPSTDDTAQTNATGQ</sequence>
<accession>A0A5A7MY22</accession>
<evidence type="ECO:0000313" key="3">
    <source>
        <dbReference type="Proteomes" id="UP000322084"/>
    </source>
</evidence>
<name>A0A5A7MVW8_9PROT</name>
<dbReference type="Proteomes" id="UP000322084">
    <property type="component" value="Unassembled WGS sequence"/>
</dbReference>